<dbReference type="EMBL" id="GL377311">
    <property type="protein sequence ID" value="EFI93329.1"/>
    <property type="molecule type" value="Genomic_DNA"/>
</dbReference>
<dbReference type="GeneID" id="9591721"/>
<feature type="compositionally biased region" description="Acidic residues" evidence="10">
    <location>
        <begin position="245"/>
        <end position="254"/>
    </location>
</feature>
<evidence type="ECO:0000256" key="8">
    <source>
        <dbReference type="ARBA" id="ARBA00022833"/>
    </source>
</evidence>
<dbReference type="InterPro" id="IPR001878">
    <property type="entry name" value="Znf_CCHC"/>
</dbReference>
<dbReference type="InterPro" id="IPR002867">
    <property type="entry name" value="IBR_dom"/>
</dbReference>
<feature type="non-terminal residue" evidence="13">
    <location>
        <position position="492"/>
    </location>
</feature>
<dbReference type="InterPro" id="IPR013083">
    <property type="entry name" value="Znf_RING/FYVE/PHD"/>
</dbReference>
<dbReference type="GO" id="GO:0016567">
    <property type="term" value="P:protein ubiquitination"/>
    <property type="evidence" value="ECO:0007669"/>
    <property type="project" value="InterPro"/>
</dbReference>
<evidence type="ECO:0000256" key="3">
    <source>
        <dbReference type="ARBA" id="ARBA00022679"/>
    </source>
</evidence>
<keyword evidence="7" id="KW-0833">Ubl conjugation pathway</keyword>
<feature type="compositionally biased region" description="Low complexity" evidence="10">
    <location>
        <begin position="94"/>
        <end position="120"/>
    </location>
</feature>
<dbReference type="InterPro" id="IPR031127">
    <property type="entry name" value="E3_UB_ligase_RBR"/>
</dbReference>
<dbReference type="PROSITE" id="PS51873">
    <property type="entry name" value="TRIAD"/>
    <property type="match status" value="1"/>
</dbReference>
<dbReference type="PANTHER" id="PTHR11685">
    <property type="entry name" value="RBR FAMILY RING FINGER AND IBR DOMAIN-CONTAINING"/>
    <property type="match status" value="1"/>
</dbReference>
<organism evidence="14">
    <name type="scientific">Schizophyllum commune (strain H4-8 / FGSC 9210)</name>
    <name type="common">Split gill fungus</name>
    <dbReference type="NCBI Taxonomy" id="578458"/>
    <lineage>
        <taxon>Eukaryota</taxon>
        <taxon>Fungi</taxon>
        <taxon>Dikarya</taxon>
        <taxon>Basidiomycota</taxon>
        <taxon>Agaricomycotina</taxon>
        <taxon>Agaricomycetes</taxon>
        <taxon>Agaricomycetidae</taxon>
        <taxon>Agaricales</taxon>
        <taxon>Schizophyllaceae</taxon>
        <taxon>Schizophyllum</taxon>
    </lineage>
</organism>
<comment type="catalytic activity">
    <reaction evidence="1">
        <text>[E2 ubiquitin-conjugating enzyme]-S-ubiquitinyl-L-cysteine + [acceptor protein]-L-lysine = [E2 ubiquitin-conjugating enzyme]-L-cysteine + [acceptor protein]-N(6)-ubiquitinyl-L-lysine.</text>
        <dbReference type="EC" id="2.3.2.31"/>
    </reaction>
</comment>
<evidence type="ECO:0000256" key="5">
    <source>
        <dbReference type="ARBA" id="ARBA00022737"/>
    </source>
</evidence>
<dbReference type="eggNOG" id="KOG1812">
    <property type="taxonomic scope" value="Eukaryota"/>
</dbReference>
<evidence type="ECO:0000259" key="12">
    <source>
        <dbReference type="PROSITE" id="PS51873"/>
    </source>
</evidence>
<dbReference type="STRING" id="578458.D8QF07"/>
<feature type="domain" description="CCHC-type" evidence="11">
    <location>
        <begin position="422"/>
        <end position="435"/>
    </location>
</feature>
<keyword evidence="8" id="KW-0862">Zinc</keyword>
<evidence type="ECO:0000313" key="14">
    <source>
        <dbReference type="Proteomes" id="UP000007431"/>
    </source>
</evidence>
<evidence type="ECO:0000256" key="6">
    <source>
        <dbReference type="ARBA" id="ARBA00022771"/>
    </source>
</evidence>
<protein>
    <recommendedName>
        <fullName evidence="2">RBR-type E3 ubiquitin transferase</fullName>
        <ecNumber evidence="2">2.3.2.31</ecNumber>
    </recommendedName>
</protein>
<dbReference type="InterPro" id="IPR044066">
    <property type="entry name" value="TRIAD_supradom"/>
</dbReference>
<dbReference type="EC" id="2.3.2.31" evidence="2"/>
<evidence type="ECO:0000259" key="11">
    <source>
        <dbReference type="PROSITE" id="PS50158"/>
    </source>
</evidence>
<evidence type="ECO:0000256" key="9">
    <source>
        <dbReference type="PROSITE-ProRule" id="PRU00047"/>
    </source>
</evidence>
<feature type="domain" description="RING-type" evidence="12">
    <location>
        <begin position="301"/>
        <end position="492"/>
    </location>
</feature>
<dbReference type="KEGG" id="scm:SCHCO_01174780"/>
<name>D8QF07_SCHCM</name>
<evidence type="ECO:0000256" key="4">
    <source>
        <dbReference type="ARBA" id="ARBA00022723"/>
    </source>
</evidence>
<dbReference type="OMA" id="IRIATEW"/>
<dbReference type="AlphaFoldDB" id="D8QF07"/>
<gene>
    <name evidence="13" type="ORF">SCHCODRAFT_112446</name>
</gene>
<dbReference type="Proteomes" id="UP000007431">
    <property type="component" value="Unassembled WGS sequence"/>
</dbReference>
<keyword evidence="3" id="KW-0808">Transferase</keyword>
<dbReference type="VEuPathDB" id="FungiDB:SCHCODRAFT_01174780"/>
<dbReference type="SUPFAM" id="SSF57850">
    <property type="entry name" value="RING/U-box"/>
    <property type="match status" value="1"/>
</dbReference>
<sequence length="492" mass="53811">MLLALPASPTQLDEETASLIAQLALADLDEMAGDFADQQLAFELQAEALETMLRNFGIDPVRAARQARQQLTQRREVERSVPATTSAQSPAAEATPAGPRASSPPRSEATTSHASTSSASAEHRTSTSSPLQSELPYSPPRPSEGPTMSNVISAERYDQVVPVYRYRLSVTDPLRLEALEEADSTDVISELDRQENYGDDEAQEDEEHSTPMEYAVQFPSPDDESEDSLIAPYRSPEHRLWWEPPNEDSEEESFEAAPSEYADGEGQSGDEGELSDSPLTPPVQEADWHPLLHACEPPRGALYTCEGCYDHTWSTESVDALCGHHFCPECVERLVRSTLTDETLFPLRCCGQPLCDAAVDAVIPNTLRAQYQIKRAEYVVAPADRVYCVNPRCSAFLGSGLRSHNRAGPTVLSCTACHTTTCAQCRQPGHAGRDCVQESTAQFDALVKEKQWQRCPSCGATVDRTAGCPHMIMFALDQQGKRRFDGGSSSGV</sequence>
<dbReference type="PROSITE" id="PS50158">
    <property type="entry name" value="ZF_CCHC"/>
    <property type="match status" value="1"/>
</dbReference>
<keyword evidence="6 9" id="KW-0863">Zinc-finger</keyword>
<feature type="region of interest" description="Disordered" evidence="10">
    <location>
        <begin position="67"/>
        <end position="150"/>
    </location>
</feature>
<dbReference type="Gene3D" id="3.30.40.10">
    <property type="entry name" value="Zinc/RING finger domain, C3HC4 (zinc finger)"/>
    <property type="match status" value="1"/>
</dbReference>
<dbReference type="HOGENOM" id="CLU_554493_0_0_1"/>
<dbReference type="OrthoDB" id="9977870at2759"/>
<proteinExistence type="predicted"/>
<dbReference type="PROSITE" id="PS00518">
    <property type="entry name" value="ZF_RING_1"/>
    <property type="match status" value="1"/>
</dbReference>
<accession>D8QF07</accession>
<keyword evidence="14" id="KW-1185">Reference proteome</keyword>
<dbReference type="GO" id="GO:0008270">
    <property type="term" value="F:zinc ion binding"/>
    <property type="evidence" value="ECO:0007669"/>
    <property type="project" value="UniProtKB-KW"/>
</dbReference>
<feature type="region of interest" description="Disordered" evidence="10">
    <location>
        <begin position="186"/>
        <end position="283"/>
    </location>
</feature>
<dbReference type="GO" id="GO:0003676">
    <property type="term" value="F:nucleic acid binding"/>
    <property type="evidence" value="ECO:0007669"/>
    <property type="project" value="InterPro"/>
</dbReference>
<keyword evidence="5" id="KW-0677">Repeat</keyword>
<evidence type="ECO:0000256" key="10">
    <source>
        <dbReference type="SAM" id="MobiDB-lite"/>
    </source>
</evidence>
<dbReference type="InParanoid" id="D8QF07"/>
<dbReference type="Pfam" id="PF01485">
    <property type="entry name" value="IBR"/>
    <property type="match status" value="1"/>
</dbReference>
<dbReference type="SMART" id="SM00647">
    <property type="entry name" value="IBR"/>
    <property type="match status" value="1"/>
</dbReference>
<evidence type="ECO:0000256" key="1">
    <source>
        <dbReference type="ARBA" id="ARBA00001798"/>
    </source>
</evidence>
<dbReference type="RefSeq" id="XP_003028232.1">
    <property type="nucleotide sequence ID" value="XM_003028186.1"/>
</dbReference>
<keyword evidence="4" id="KW-0479">Metal-binding</keyword>
<dbReference type="InterPro" id="IPR017907">
    <property type="entry name" value="Znf_RING_CS"/>
</dbReference>
<dbReference type="GO" id="GO:0061630">
    <property type="term" value="F:ubiquitin protein ligase activity"/>
    <property type="evidence" value="ECO:0007669"/>
    <property type="project" value="UniProtKB-EC"/>
</dbReference>
<feature type="compositionally biased region" description="Acidic residues" evidence="10">
    <location>
        <begin position="197"/>
        <end position="207"/>
    </location>
</feature>
<evidence type="ECO:0000256" key="2">
    <source>
        <dbReference type="ARBA" id="ARBA00012251"/>
    </source>
</evidence>
<evidence type="ECO:0000313" key="13">
    <source>
        <dbReference type="EMBL" id="EFI93329.1"/>
    </source>
</evidence>
<evidence type="ECO:0000256" key="7">
    <source>
        <dbReference type="ARBA" id="ARBA00022786"/>
    </source>
</evidence>
<reference evidence="13 14" key="1">
    <citation type="journal article" date="2010" name="Nat. Biotechnol.">
        <title>Genome sequence of the model mushroom Schizophyllum commune.</title>
        <authorList>
            <person name="Ohm R.A."/>
            <person name="de Jong J.F."/>
            <person name="Lugones L.G."/>
            <person name="Aerts A."/>
            <person name="Kothe E."/>
            <person name="Stajich J.E."/>
            <person name="de Vries R.P."/>
            <person name="Record E."/>
            <person name="Levasseur A."/>
            <person name="Baker S.E."/>
            <person name="Bartholomew K.A."/>
            <person name="Coutinho P.M."/>
            <person name="Erdmann S."/>
            <person name="Fowler T.J."/>
            <person name="Gathman A.C."/>
            <person name="Lombard V."/>
            <person name="Henrissat B."/>
            <person name="Knabe N."/>
            <person name="Kuees U."/>
            <person name="Lilly W.W."/>
            <person name="Lindquist E."/>
            <person name="Lucas S."/>
            <person name="Magnuson J.K."/>
            <person name="Piumi F."/>
            <person name="Raudaskoski M."/>
            <person name="Salamov A."/>
            <person name="Schmutz J."/>
            <person name="Schwarze F.W.M.R."/>
            <person name="vanKuyk P.A."/>
            <person name="Horton J.S."/>
            <person name="Grigoriev I.V."/>
            <person name="Woesten H.A.B."/>
        </authorList>
    </citation>
    <scope>NUCLEOTIDE SEQUENCE [LARGE SCALE GENOMIC DNA]</scope>
    <source>
        <strain evidence="14">H4-8 / FGSC 9210</strain>
    </source>
</reference>